<dbReference type="Gene3D" id="3.40.1480.10">
    <property type="entry name" value="MOFRL domain"/>
    <property type="match status" value="1"/>
</dbReference>
<dbReference type="STRING" id="51031.W2SVA0"/>
<organism evidence="2 3">
    <name type="scientific">Necator americanus</name>
    <name type="common">Human hookworm</name>
    <dbReference type="NCBI Taxonomy" id="51031"/>
    <lineage>
        <taxon>Eukaryota</taxon>
        <taxon>Metazoa</taxon>
        <taxon>Ecdysozoa</taxon>
        <taxon>Nematoda</taxon>
        <taxon>Chromadorea</taxon>
        <taxon>Rhabditida</taxon>
        <taxon>Rhabditina</taxon>
        <taxon>Rhabditomorpha</taxon>
        <taxon>Strongyloidea</taxon>
        <taxon>Ancylostomatidae</taxon>
        <taxon>Bunostominae</taxon>
        <taxon>Necator</taxon>
    </lineage>
</organism>
<keyword evidence="3" id="KW-1185">Reference proteome</keyword>
<evidence type="ECO:0000259" key="1">
    <source>
        <dbReference type="Pfam" id="PF05161"/>
    </source>
</evidence>
<dbReference type="GO" id="GO:0008887">
    <property type="term" value="F:glycerate kinase activity"/>
    <property type="evidence" value="ECO:0007669"/>
    <property type="project" value="InterPro"/>
</dbReference>
<gene>
    <name evidence="2" type="ORF">NECAME_13532</name>
</gene>
<proteinExistence type="predicted"/>
<evidence type="ECO:0000313" key="2">
    <source>
        <dbReference type="EMBL" id="ETN73443.1"/>
    </source>
</evidence>
<dbReference type="InterPro" id="IPR007835">
    <property type="entry name" value="MOFRL"/>
</dbReference>
<evidence type="ECO:0000313" key="3">
    <source>
        <dbReference type="Proteomes" id="UP000053676"/>
    </source>
</evidence>
<reference evidence="3" key="1">
    <citation type="journal article" date="2014" name="Nat. Genet.">
        <title>Genome of the human hookworm Necator americanus.</title>
        <authorList>
            <person name="Tang Y.T."/>
            <person name="Gao X."/>
            <person name="Rosa B.A."/>
            <person name="Abubucker S."/>
            <person name="Hallsworth-Pepin K."/>
            <person name="Martin J."/>
            <person name="Tyagi R."/>
            <person name="Heizer E."/>
            <person name="Zhang X."/>
            <person name="Bhonagiri-Palsikar V."/>
            <person name="Minx P."/>
            <person name="Warren W.C."/>
            <person name="Wang Q."/>
            <person name="Zhan B."/>
            <person name="Hotez P.J."/>
            <person name="Sternberg P.W."/>
            <person name="Dougall A."/>
            <person name="Gaze S.T."/>
            <person name="Mulvenna J."/>
            <person name="Sotillo J."/>
            <person name="Ranganathan S."/>
            <person name="Rabelo E.M."/>
            <person name="Wilson R.K."/>
            <person name="Felgner P.L."/>
            <person name="Bethony J."/>
            <person name="Hawdon J.M."/>
            <person name="Gasser R.B."/>
            <person name="Loukas A."/>
            <person name="Mitreva M."/>
        </authorList>
    </citation>
    <scope>NUCLEOTIDE SEQUENCE [LARGE SCALE GENOMIC DNA]</scope>
</reference>
<dbReference type="PANTHER" id="PTHR12227:SF0">
    <property type="entry name" value="GLYCERATE KINASE"/>
    <property type="match status" value="1"/>
</dbReference>
<dbReference type="SUPFAM" id="SSF82544">
    <property type="entry name" value="GckA/TtuD-like"/>
    <property type="match status" value="1"/>
</dbReference>
<dbReference type="GO" id="GO:0005737">
    <property type="term" value="C:cytoplasm"/>
    <property type="evidence" value="ECO:0007669"/>
    <property type="project" value="TreeGrafter"/>
</dbReference>
<protein>
    <submittedName>
        <fullName evidence="2">MOFRL family protein</fullName>
    </submittedName>
</protein>
<dbReference type="AlphaFoldDB" id="W2SVA0"/>
<dbReference type="EMBL" id="KI660816">
    <property type="protein sequence ID" value="ETN73443.1"/>
    <property type="molecule type" value="Genomic_DNA"/>
</dbReference>
<sequence>MVLSCLMALASSGKTMPKFLFLAAGTDGIDGPTDAAGAYITNADVDKKIVGKGLKYLEISNSYEFWSTYNNGKNHFKPGPTGTNVMDIQIVLLDFDQ</sequence>
<feature type="domain" description="MOFRL" evidence="1">
    <location>
        <begin position="7"/>
        <end position="87"/>
    </location>
</feature>
<name>W2SVA0_NECAM</name>
<dbReference type="OrthoDB" id="44918at2759"/>
<dbReference type="InterPro" id="IPR039760">
    <property type="entry name" value="MOFRL_protein"/>
</dbReference>
<dbReference type="KEGG" id="nai:NECAME_13532"/>
<dbReference type="Proteomes" id="UP000053676">
    <property type="component" value="Unassembled WGS sequence"/>
</dbReference>
<accession>W2SVA0</accession>
<dbReference type="PANTHER" id="PTHR12227">
    <property type="entry name" value="GLYCERATE KINASE"/>
    <property type="match status" value="1"/>
</dbReference>
<dbReference type="InterPro" id="IPR037035">
    <property type="entry name" value="GK-like_C_sf"/>
</dbReference>
<dbReference type="Pfam" id="PF05161">
    <property type="entry name" value="MOFRL"/>
    <property type="match status" value="1"/>
</dbReference>